<dbReference type="AlphaFoldDB" id="A0A9D2LWM0"/>
<dbReference type="InterPro" id="IPR027417">
    <property type="entry name" value="P-loop_NTPase"/>
</dbReference>
<sequence length="173" mass="19977">MKIYIVGSVASGKSTLARKISHITGAPCYHLDEAVYTVDPSEPWGNKKRPLEERDRLFQAMLAQRHYIMEDAGRDCFRAGMEQADTVLLLEIPRIVREKRILLRWVKQNLGLEKCIYRPRFAMLQAMFRWARNYDTGADGTKALVSQFASKTIVLRNGKDIRRYLETLSRVAE</sequence>
<evidence type="ECO:0000313" key="2">
    <source>
        <dbReference type="Proteomes" id="UP000824214"/>
    </source>
</evidence>
<comment type="caution">
    <text evidence="1">The sequence shown here is derived from an EMBL/GenBank/DDBJ whole genome shotgun (WGS) entry which is preliminary data.</text>
</comment>
<name>A0A9D2LWM0_9FIRM</name>
<organism evidence="1 2">
    <name type="scientific">Candidatus Acutalibacter ornithocaccae</name>
    <dbReference type="NCBI Taxonomy" id="2838416"/>
    <lineage>
        <taxon>Bacteria</taxon>
        <taxon>Bacillati</taxon>
        <taxon>Bacillota</taxon>
        <taxon>Clostridia</taxon>
        <taxon>Eubacteriales</taxon>
        <taxon>Acutalibacteraceae</taxon>
        <taxon>Acutalibacter</taxon>
    </lineage>
</organism>
<dbReference type="Proteomes" id="UP000824214">
    <property type="component" value="Unassembled WGS sequence"/>
</dbReference>
<dbReference type="EMBL" id="DWXZ01000010">
    <property type="protein sequence ID" value="HJB36579.1"/>
    <property type="molecule type" value="Genomic_DNA"/>
</dbReference>
<dbReference type="CDD" id="cd02019">
    <property type="entry name" value="NK"/>
    <property type="match status" value="1"/>
</dbReference>
<reference evidence="1" key="2">
    <citation type="submission" date="2021-04" db="EMBL/GenBank/DDBJ databases">
        <authorList>
            <person name="Gilroy R."/>
        </authorList>
    </citation>
    <scope>NUCLEOTIDE SEQUENCE</scope>
    <source>
        <strain evidence="1">ChiBcolR8-3208</strain>
    </source>
</reference>
<evidence type="ECO:0008006" key="3">
    <source>
        <dbReference type="Google" id="ProtNLM"/>
    </source>
</evidence>
<reference evidence="1" key="1">
    <citation type="journal article" date="2021" name="PeerJ">
        <title>Extensive microbial diversity within the chicken gut microbiome revealed by metagenomics and culture.</title>
        <authorList>
            <person name="Gilroy R."/>
            <person name="Ravi A."/>
            <person name="Getino M."/>
            <person name="Pursley I."/>
            <person name="Horton D.L."/>
            <person name="Alikhan N.F."/>
            <person name="Baker D."/>
            <person name="Gharbi K."/>
            <person name="Hall N."/>
            <person name="Watson M."/>
            <person name="Adriaenssens E.M."/>
            <person name="Foster-Nyarko E."/>
            <person name="Jarju S."/>
            <person name="Secka A."/>
            <person name="Antonio M."/>
            <person name="Oren A."/>
            <person name="Chaudhuri R.R."/>
            <person name="La Ragione R."/>
            <person name="Hildebrand F."/>
            <person name="Pallen M.J."/>
        </authorList>
    </citation>
    <scope>NUCLEOTIDE SEQUENCE</scope>
    <source>
        <strain evidence="1">ChiBcolR8-3208</strain>
    </source>
</reference>
<dbReference type="InterPro" id="IPR052922">
    <property type="entry name" value="Cytidylate_Kinase-2"/>
</dbReference>
<dbReference type="PANTHER" id="PTHR37816">
    <property type="entry name" value="YALI0E33011P"/>
    <property type="match status" value="1"/>
</dbReference>
<accession>A0A9D2LWM0</accession>
<dbReference type="PANTHER" id="PTHR37816:SF2">
    <property type="entry name" value="DNA TOPOLOGY MODULATION PROTEIN FLAR-RELATED PROTEIN"/>
    <property type="match status" value="1"/>
</dbReference>
<dbReference type="Gene3D" id="3.40.50.300">
    <property type="entry name" value="P-loop containing nucleotide triphosphate hydrolases"/>
    <property type="match status" value="1"/>
</dbReference>
<proteinExistence type="predicted"/>
<gene>
    <name evidence="1" type="ORF">H9942_00745</name>
</gene>
<protein>
    <recommendedName>
        <fullName evidence="3">Adenylate kinase</fullName>
    </recommendedName>
</protein>
<dbReference type="SUPFAM" id="SSF52540">
    <property type="entry name" value="P-loop containing nucleoside triphosphate hydrolases"/>
    <property type="match status" value="1"/>
</dbReference>
<evidence type="ECO:0000313" key="1">
    <source>
        <dbReference type="EMBL" id="HJB36579.1"/>
    </source>
</evidence>